<name>A0A0G2F456_PHACM</name>
<keyword evidence="1 6" id="KW-0690">Ribosome biogenesis</keyword>
<keyword evidence="5 6" id="KW-0539">Nucleus</keyword>
<evidence type="ECO:0000256" key="8">
    <source>
        <dbReference type="SAM" id="Coils"/>
    </source>
</evidence>
<comment type="function">
    <text evidence="6">Component of the NOP7 complex, which is required for maturation of the 25S and 5.8S ribosomal RNAs and formation of the 60S ribosome.</text>
</comment>
<dbReference type="InterPro" id="IPR019775">
    <property type="entry name" value="WD40_repeat_CS"/>
</dbReference>
<sequence length="1273" mass="140848">MSIFNSCRRARALCADFSVKCEGPQHTAQALLDPIQNGTYPESENVLNARLGSEDLSATVRLLNQSREGLQAELQRVSSSSSSDVDKWISQARQLQQDIERSKRDARDIVQKHEASRALNAKVEEASAKVRFLHSETEYNEAVIRALEAITAAVNDVASVRTLIDQGDLKRAALKIPELEKSLEARISSENGERPWELVLAQLRTLRIQVLEQLSQSFDQCVHLAGSSGQESLTIRHHLYVNDGQQSMDDVLHSLEALGVTDEILSRAAKKVGRLLLEPLLLRNRAGSLEDSEVAYISLKPTTSRDLLNVLKDLKMTIDYIQNGLPDRKGQILVSKCLQHLVSNLISDWLLPSIPTELDDLGTYENSRLGIEQFAAYLSSNGYREASQLTQWITRIPRIWLTKRRTVALDRVRMSLQTYEGRRKTVERVERQKVSKAEDSLNKGGWDEWNSEWQQEKTEGAQPTLKQDDDVSGWDFEDEDEASSKAGDSAKNDTVDETSDAWGWDDDDDHESKDNAKRSTSIKTDENGSSHTPLEREIVLREVYTITEVPDVIIDLIKRQLDDAEQLSKDDFEWLRSAAPSAGLRALPALMLAMFRATALSFYESAVPNGNMHLYNDCLYLSEKYNKVAEALDISSGKDDVLMLQRFAKSAYGREMDLQRTVLGDLLDGAQGFSGCNEYPLSEACDTAVGSTVDHIRALYAEWKTVLSHSALLQSIGSLLDTVIDKVIKDVEDMEDISEAESNRLTGYCNQITKLDALFLPERGADDTHQKEYVPLTAVQRVTLLLVACLTLIMPQSKYLGAINAQIRLQLTTKDENLSLPDSTGPILVPTSFQRYGLSTLVNNLLSTEKTVPLEFLINGTYLRTSIDEFLTANGISAETTLTVEYVRALIPPLFVASFEHDDWVSAVDVLSESSPAGQWQYKKDTRASVPERILSASYDGYLRVWNTSSEVISTSPGLQDGGHSSAIKSAKWISGTQIASSGADRTVRLWKYSEDEGGFSGSLQPQLELYGHKSSVDTLSVHTPTNRILSASSDHSVGLWSTRKSDAPEAPSALLPSATSRRSKRRKLNRTVQVSQRGPLSLLKQHTAPVSEAIFDEKDSTVGYSVSWDHTLRTWDLVTTALVDTRTTSHSLLSVVHLPDLNLLAAGTTVRHITLIDPRQSAATVSAMTLRGHTNAVVSLARDPDSAYGLVSGSHDGICRIWDVRSTRTDKDGVVGDSIYSIPRQSAEGQAKKVAGEGVKVFGVCWDKSLGIVSVGEDKRVQINRGRGILSG</sequence>
<dbReference type="InterPro" id="IPR055148">
    <property type="entry name" value="ZW10_C_2"/>
</dbReference>
<feature type="domain" description="NLE" evidence="10">
    <location>
        <begin position="807"/>
        <end position="871"/>
    </location>
</feature>
<dbReference type="InterPro" id="IPR028599">
    <property type="entry name" value="WDR12/Ytm1"/>
</dbReference>
<accession>A0A0G2F456</accession>
<dbReference type="GO" id="GO:0000466">
    <property type="term" value="P:maturation of 5.8S rRNA from tricistronic rRNA transcript (SSU-rRNA, 5.8S rRNA, LSU-rRNA)"/>
    <property type="evidence" value="ECO:0007669"/>
    <property type="project" value="UniProtKB-UniRule"/>
</dbReference>
<dbReference type="InterPro" id="IPR036322">
    <property type="entry name" value="WD40_repeat_dom_sf"/>
</dbReference>
<feature type="compositionally biased region" description="Acidic residues" evidence="9">
    <location>
        <begin position="495"/>
        <end position="509"/>
    </location>
</feature>
<dbReference type="Proteomes" id="UP000053317">
    <property type="component" value="Unassembled WGS sequence"/>
</dbReference>
<evidence type="ECO:0000256" key="1">
    <source>
        <dbReference type="ARBA" id="ARBA00022517"/>
    </source>
</evidence>
<feature type="compositionally biased region" description="Low complexity" evidence="9">
    <location>
        <begin position="1049"/>
        <end position="1061"/>
    </location>
</feature>
<dbReference type="GO" id="GO:0005730">
    <property type="term" value="C:nucleolus"/>
    <property type="evidence" value="ECO:0007669"/>
    <property type="project" value="UniProtKB-SubCell"/>
</dbReference>
<keyword evidence="13" id="KW-1185">Reference proteome</keyword>
<comment type="subunit">
    <text evidence="6">Component of the NOP7 complex, composed of ERB1, NOP7 and YTM1. Within the NOP7 complex ERB1 appears to interact directly with NOP7 and YTM1. The NOP7 complex also associates with the 66S pre-ribosome.</text>
</comment>
<dbReference type="InterPro" id="IPR012972">
    <property type="entry name" value="NLE"/>
</dbReference>
<comment type="caution">
    <text evidence="12">The sequence shown here is derived from an EMBL/GenBank/DDBJ whole genome shotgun (WGS) entry which is preliminary data.</text>
</comment>
<dbReference type="PROSITE" id="PS50294">
    <property type="entry name" value="WD_REPEATS_REGION"/>
    <property type="match status" value="2"/>
</dbReference>
<dbReference type="PRINTS" id="PR00320">
    <property type="entry name" value="GPROTEINBRPT"/>
</dbReference>
<dbReference type="GO" id="GO:0005737">
    <property type="term" value="C:cytoplasm"/>
    <property type="evidence" value="ECO:0007669"/>
    <property type="project" value="GOC"/>
</dbReference>
<dbReference type="FunFam" id="2.130.10.10:FF:000593">
    <property type="entry name" value="Ribosome biogenesis protein ytm1"/>
    <property type="match status" value="1"/>
</dbReference>
<evidence type="ECO:0000313" key="13">
    <source>
        <dbReference type="Proteomes" id="UP000053317"/>
    </source>
</evidence>
<dbReference type="CDD" id="cd00200">
    <property type="entry name" value="WD40"/>
    <property type="match status" value="1"/>
</dbReference>
<dbReference type="Pfam" id="PF08154">
    <property type="entry name" value="NLE"/>
    <property type="match status" value="1"/>
</dbReference>
<protein>
    <recommendedName>
        <fullName evidence="6">Ribosome biogenesis protein YTM1</fullName>
    </recommendedName>
</protein>
<dbReference type="SUPFAM" id="SSF50978">
    <property type="entry name" value="WD40 repeat-like"/>
    <property type="match status" value="1"/>
</dbReference>
<comment type="similarity">
    <text evidence="6">Belongs to the WD repeat WDR12/YTM1 family.</text>
</comment>
<feature type="repeat" description="WD" evidence="7">
    <location>
        <begin position="1010"/>
        <end position="1051"/>
    </location>
</feature>
<feature type="coiled-coil region" evidence="8">
    <location>
        <begin position="85"/>
        <end position="112"/>
    </location>
</feature>
<dbReference type="GO" id="GO:0007094">
    <property type="term" value="P:mitotic spindle assembly checkpoint signaling"/>
    <property type="evidence" value="ECO:0007669"/>
    <property type="project" value="TreeGrafter"/>
</dbReference>
<feature type="domain" description="ZW10 C-terminal helical" evidence="11">
    <location>
        <begin position="689"/>
        <end position="769"/>
    </location>
</feature>
<keyword evidence="4" id="KW-0677">Repeat</keyword>
<evidence type="ECO:0000313" key="12">
    <source>
        <dbReference type="EMBL" id="KKY29039.1"/>
    </source>
</evidence>
<dbReference type="OrthoDB" id="10251381at2759"/>
<evidence type="ECO:0000259" key="11">
    <source>
        <dbReference type="Pfam" id="PF22766"/>
    </source>
</evidence>
<feature type="compositionally biased region" description="Acidic residues" evidence="9">
    <location>
        <begin position="470"/>
        <end position="481"/>
    </location>
</feature>
<keyword evidence="2 6" id="KW-0698">rRNA processing</keyword>
<feature type="compositionally biased region" description="Basic and acidic residues" evidence="9">
    <location>
        <begin position="510"/>
        <end position="533"/>
    </location>
</feature>
<dbReference type="GO" id="GO:0000463">
    <property type="term" value="P:maturation of LSU-rRNA from tricistronic rRNA transcript (SSU-rRNA, 5.8S rRNA, LSU-rRNA)"/>
    <property type="evidence" value="ECO:0007669"/>
    <property type="project" value="UniProtKB-UniRule"/>
</dbReference>
<dbReference type="GO" id="GO:0043021">
    <property type="term" value="F:ribonucleoprotein complex binding"/>
    <property type="evidence" value="ECO:0007669"/>
    <property type="project" value="UniProtKB-UniRule"/>
</dbReference>
<evidence type="ECO:0000256" key="4">
    <source>
        <dbReference type="ARBA" id="ARBA00022737"/>
    </source>
</evidence>
<reference evidence="12 13" key="2">
    <citation type="submission" date="2015-05" db="EMBL/GenBank/DDBJ databases">
        <authorList>
            <person name="Morales-Cruz A."/>
            <person name="Amrine K.C."/>
            <person name="Cantu D."/>
        </authorList>
    </citation>
    <scope>NUCLEOTIDE SEQUENCE [LARGE SCALE GENOMIC DNA]</scope>
    <source>
        <strain evidence="12">UCRPC4</strain>
    </source>
</reference>
<dbReference type="GO" id="GO:0030687">
    <property type="term" value="C:preribosome, large subunit precursor"/>
    <property type="evidence" value="ECO:0007669"/>
    <property type="project" value="UniProtKB-UniRule"/>
</dbReference>
<dbReference type="PROSITE" id="PS50082">
    <property type="entry name" value="WD_REPEATS_2"/>
    <property type="match status" value="3"/>
</dbReference>
<comment type="subcellular location">
    <subcellularLocation>
        <location evidence="6">Nucleus</location>
        <location evidence="6">Nucleolus</location>
    </subcellularLocation>
    <subcellularLocation>
        <location evidence="6">Nucleus</location>
        <location evidence="6">Nucleoplasm</location>
    </subcellularLocation>
</comment>
<evidence type="ECO:0000256" key="6">
    <source>
        <dbReference type="HAMAP-Rule" id="MF_03029"/>
    </source>
</evidence>
<dbReference type="InterPro" id="IPR001680">
    <property type="entry name" value="WD40_rpt"/>
</dbReference>
<dbReference type="PANTHER" id="PTHR12205:SF0">
    <property type="entry name" value="CENTROMERE_KINETOCHORE PROTEIN ZW10 HOMOLOG"/>
    <property type="match status" value="1"/>
</dbReference>
<dbReference type="InterPro" id="IPR046362">
    <property type="entry name" value="Zw10/DSL1_C_sf"/>
</dbReference>
<evidence type="ECO:0000259" key="10">
    <source>
        <dbReference type="Pfam" id="PF08154"/>
    </source>
</evidence>
<dbReference type="GO" id="GO:1990423">
    <property type="term" value="C:RZZ complex"/>
    <property type="evidence" value="ECO:0007669"/>
    <property type="project" value="TreeGrafter"/>
</dbReference>
<keyword evidence="8" id="KW-0175">Coiled coil</keyword>
<feature type="repeat" description="WD" evidence="7">
    <location>
        <begin position="1171"/>
        <end position="1213"/>
    </location>
</feature>
<feature type="repeat" description="WD" evidence="7">
    <location>
        <begin position="961"/>
        <end position="992"/>
    </location>
</feature>
<dbReference type="Pfam" id="PF22766">
    <property type="entry name" value="ZW10_C2"/>
    <property type="match status" value="1"/>
</dbReference>
<dbReference type="Gene3D" id="1.10.357.150">
    <property type="match status" value="1"/>
</dbReference>
<proteinExistence type="inferred from homology"/>
<dbReference type="HAMAP" id="MF_03029">
    <property type="entry name" value="WDR12"/>
    <property type="match status" value="1"/>
</dbReference>
<dbReference type="Pfam" id="PF00400">
    <property type="entry name" value="WD40"/>
    <property type="match status" value="4"/>
</dbReference>
<dbReference type="InterPro" id="IPR015943">
    <property type="entry name" value="WD40/YVTN_repeat-like_dom_sf"/>
</dbReference>
<dbReference type="EMBL" id="LCWF01000006">
    <property type="protein sequence ID" value="KKY29039.1"/>
    <property type="molecule type" value="Genomic_DNA"/>
</dbReference>
<evidence type="ECO:0000256" key="7">
    <source>
        <dbReference type="PROSITE-ProRule" id="PRU00221"/>
    </source>
</evidence>
<feature type="region of interest" description="Disordered" evidence="9">
    <location>
        <begin position="427"/>
        <end position="533"/>
    </location>
</feature>
<dbReference type="GO" id="GO:0006888">
    <property type="term" value="P:endoplasmic reticulum to Golgi vesicle-mediated transport"/>
    <property type="evidence" value="ECO:0007669"/>
    <property type="project" value="TreeGrafter"/>
</dbReference>
<dbReference type="InterPro" id="IPR020472">
    <property type="entry name" value="WD40_PAC1"/>
</dbReference>
<feature type="region of interest" description="Disordered" evidence="9">
    <location>
        <begin position="1041"/>
        <end position="1072"/>
    </location>
</feature>
<dbReference type="PANTHER" id="PTHR12205">
    <property type="entry name" value="CENTROMERE/KINETOCHORE PROTEIN ZW10"/>
    <property type="match status" value="1"/>
</dbReference>
<dbReference type="GO" id="GO:0005654">
    <property type="term" value="C:nucleoplasm"/>
    <property type="evidence" value="ECO:0007669"/>
    <property type="project" value="UniProtKB-SubCell"/>
</dbReference>
<dbReference type="AlphaFoldDB" id="A0A0G2F456"/>
<keyword evidence="3 7" id="KW-0853">WD repeat</keyword>
<gene>
    <name evidence="6" type="primary">YTM1</name>
    <name evidence="12" type="ORF">UCRPC4_g00228</name>
</gene>
<evidence type="ECO:0000256" key="9">
    <source>
        <dbReference type="SAM" id="MobiDB-lite"/>
    </source>
</evidence>
<organism evidence="12 13">
    <name type="scientific">Phaeomoniella chlamydospora</name>
    <name type="common">Phaeoacremonium chlamydosporum</name>
    <dbReference type="NCBI Taxonomy" id="158046"/>
    <lineage>
        <taxon>Eukaryota</taxon>
        <taxon>Fungi</taxon>
        <taxon>Dikarya</taxon>
        <taxon>Ascomycota</taxon>
        <taxon>Pezizomycotina</taxon>
        <taxon>Eurotiomycetes</taxon>
        <taxon>Chaetothyriomycetidae</taxon>
        <taxon>Phaeomoniellales</taxon>
        <taxon>Phaeomoniellaceae</taxon>
        <taxon>Phaeomoniella</taxon>
    </lineage>
</organism>
<evidence type="ECO:0000256" key="5">
    <source>
        <dbReference type="ARBA" id="ARBA00023242"/>
    </source>
</evidence>
<evidence type="ECO:0000256" key="2">
    <source>
        <dbReference type="ARBA" id="ARBA00022552"/>
    </source>
</evidence>
<dbReference type="Gene3D" id="2.130.10.10">
    <property type="entry name" value="YVTN repeat-like/Quinoprotein amine dehydrogenase"/>
    <property type="match status" value="1"/>
</dbReference>
<dbReference type="PROSITE" id="PS00678">
    <property type="entry name" value="WD_REPEATS_1"/>
    <property type="match status" value="1"/>
</dbReference>
<feature type="compositionally biased region" description="Basic and acidic residues" evidence="9">
    <location>
        <begin position="427"/>
        <end position="441"/>
    </location>
</feature>
<reference evidence="12 13" key="1">
    <citation type="submission" date="2015-05" db="EMBL/GenBank/DDBJ databases">
        <title>Distinctive expansion of gene families associated with plant cell wall degradation and secondary metabolism in the genomes of grapevine trunk pathogens.</title>
        <authorList>
            <person name="Lawrence D.P."/>
            <person name="Travadon R."/>
            <person name="Rolshausen P.E."/>
            <person name="Baumgartner K."/>
        </authorList>
    </citation>
    <scope>NUCLEOTIDE SEQUENCE [LARGE SCALE GENOMIC DNA]</scope>
    <source>
        <strain evidence="12">UCRPC4</strain>
    </source>
</reference>
<evidence type="ECO:0000256" key="3">
    <source>
        <dbReference type="ARBA" id="ARBA00022574"/>
    </source>
</evidence>
<dbReference type="SMART" id="SM00320">
    <property type="entry name" value="WD40"/>
    <property type="match status" value="7"/>
</dbReference>